<dbReference type="Pfam" id="PF13560">
    <property type="entry name" value="HTH_31"/>
    <property type="match status" value="1"/>
</dbReference>
<dbReference type="Proteomes" id="UP000273119">
    <property type="component" value="Unassembled WGS sequence"/>
</dbReference>
<dbReference type="GO" id="GO:0003677">
    <property type="term" value="F:DNA binding"/>
    <property type="evidence" value="ECO:0007669"/>
    <property type="project" value="InterPro"/>
</dbReference>
<feature type="domain" description="MmyB-like transcription regulator ligand binding" evidence="2">
    <location>
        <begin position="134"/>
        <end position="300"/>
    </location>
</feature>
<dbReference type="Gene3D" id="1.10.260.40">
    <property type="entry name" value="lambda repressor-like DNA-binding domains"/>
    <property type="match status" value="1"/>
</dbReference>
<organism evidence="3 4">
    <name type="scientific">Galactobacter caseinivorans</name>
    <dbReference type="NCBI Taxonomy" id="2676123"/>
    <lineage>
        <taxon>Bacteria</taxon>
        <taxon>Bacillati</taxon>
        <taxon>Actinomycetota</taxon>
        <taxon>Actinomycetes</taxon>
        <taxon>Micrococcales</taxon>
        <taxon>Micrococcaceae</taxon>
        <taxon>Galactobacter</taxon>
    </lineage>
</organism>
<dbReference type="PANTHER" id="PTHR35010:SF2">
    <property type="entry name" value="BLL4672 PROTEIN"/>
    <property type="match status" value="1"/>
</dbReference>
<comment type="caution">
    <text evidence="3">The sequence shown here is derived from an EMBL/GenBank/DDBJ whole genome shotgun (WGS) entry which is preliminary data.</text>
</comment>
<sequence length="307" mass="33527">MTLGDAGSGRNGARHDGVREGEVPGGDAQQRARKELGAFLRGKRTAADRAEYGLPPVGRGKTTGMRREEIAFLSGVSVTWYTWLEQGRDIHPSRQVVDAVAVNLRLNQAEHDYVLGLSGFTPSPRPVPLAPGPVPAHVQQLLDTLDPAPAFAVSPHWDIAAWNQSYEGLFPGIATAPPEERNLLALVFTDEYVRAMLPEWELTSRQFLGEYRSEAGARMGGPAHVRLVAHLRHASPDFAAAWDEHAVLRFESRQRRFIHPVAGELLFDQLKLVPQDAPELHVVAYLPDADSGTAGRLPLLLPGSPTS</sequence>
<name>A0A496PMZ0_9MICC</name>
<dbReference type="PANTHER" id="PTHR35010">
    <property type="entry name" value="BLL4672 PROTEIN-RELATED"/>
    <property type="match status" value="1"/>
</dbReference>
<evidence type="ECO:0000259" key="2">
    <source>
        <dbReference type="Pfam" id="PF17765"/>
    </source>
</evidence>
<feature type="region of interest" description="Disordered" evidence="1">
    <location>
        <begin position="1"/>
        <end position="32"/>
    </location>
</feature>
<gene>
    <name evidence="3" type="ORF">DWQ67_03485</name>
</gene>
<dbReference type="Pfam" id="PF17765">
    <property type="entry name" value="MLTR_LBD"/>
    <property type="match status" value="1"/>
</dbReference>
<evidence type="ECO:0000256" key="1">
    <source>
        <dbReference type="SAM" id="MobiDB-lite"/>
    </source>
</evidence>
<proteinExistence type="predicted"/>
<dbReference type="EMBL" id="QQXL01000001">
    <property type="protein sequence ID" value="RKW71902.1"/>
    <property type="molecule type" value="Genomic_DNA"/>
</dbReference>
<dbReference type="RefSeq" id="WP_121484163.1">
    <property type="nucleotide sequence ID" value="NZ_QQXL01000001.1"/>
</dbReference>
<feature type="compositionally biased region" description="Gly residues" evidence="1">
    <location>
        <begin position="1"/>
        <end position="10"/>
    </location>
</feature>
<feature type="compositionally biased region" description="Basic and acidic residues" evidence="1">
    <location>
        <begin position="13"/>
        <end position="22"/>
    </location>
</feature>
<dbReference type="Gene3D" id="3.30.450.180">
    <property type="match status" value="1"/>
</dbReference>
<evidence type="ECO:0000313" key="4">
    <source>
        <dbReference type="Proteomes" id="UP000273119"/>
    </source>
</evidence>
<evidence type="ECO:0000313" key="3">
    <source>
        <dbReference type="EMBL" id="RKW71902.1"/>
    </source>
</evidence>
<keyword evidence="4" id="KW-1185">Reference proteome</keyword>
<reference evidence="3 4" key="1">
    <citation type="submission" date="2018-07" db="EMBL/GenBank/DDBJ databases">
        <title>Arthrobacter sp. nov., isolated from raw cow's milk with high bacterial count.</title>
        <authorList>
            <person name="Hahne J."/>
            <person name="Isele D."/>
            <person name="Lipski A."/>
        </authorList>
    </citation>
    <scope>NUCLEOTIDE SEQUENCE [LARGE SCALE GENOMIC DNA]</scope>
    <source>
        <strain evidence="3 4">JZ R-183</strain>
    </source>
</reference>
<dbReference type="InterPro" id="IPR041413">
    <property type="entry name" value="MLTR_LBD"/>
</dbReference>
<protein>
    <submittedName>
        <fullName evidence="3">XRE family transcriptional regulator</fullName>
    </submittedName>
</protein>
<dbReference type="InterPro" id="IPR010982">
    <property type="entry name" value="Lambda_DNA-bd_dom_sf"/>
</dbReference>
<dbReference type="AlphaFoldDB" id="A0A496PMZ0"/>
<accession>A0A496PMZ0</accession>